<feature type="transmembrane region" description="Helical" evidence="1">
    <location>
        <begin position="100"/>
        <end position="123"/>
    </location>
</feature>
<gene>
    <name evidence="2" type="ORF">JYU34_004964</name>
</gene>
<comment type="caution">
    <text evidence="2">The sequence shown here is derived from an EMBL/GenBank/DDBJ whole genome shotgun (WGS) entry which is preliminary data.</text>
</comment>
<evidence type="ECO:0000256" key="1">
    <source>
        <dbReference type="SAM" id="Phobius"/>
    </source>
</evidence>
<keyword evidence="1" id="KW-0472">Membrane</keyword>
<dbReference type="EMBL" id="JAHIBW010000007">
    <property type="protein sequence ID" value="KAG7309076.1"/>
    <property type="molecule type" value="Genomic_DNA"/>
</dbReference>
<evidence type="ECO:0000313" key="2">
    <source>
        <dbReference type="EMBL" id="KAG7309076.1"/>
    </source>
</evidence>
<feature type="transmembrane region" description="Helical" evidence="1">
    <location>
        <begin position="75"/>
        <end position="94"/>
    </location>
</feature>
<reference evidence="2 3" key="1">
    <citation type="submission" date="2021-06" db="EMBL/GenBank/DDBJ databases">
        <title>A haploid diamondback moth (Plutella xylostella L.) genome assembly resolves 31 chromosomes and identifies a diamide resistance mutation.</title>
        <authorList>
            <person name="Ward C.M."/>
            <person name="Perry K.D."/>
            <person name="Baker G."/>
            <person name="Powis K."/>
            <person name="Heckel D.G."/>
            <person name="Baxter S.W."/>
        </authorList>
    </citation>
    <scope>NUCLEOTIDE SEQUENCE [LARGE SCALE GENOMIC DNA]</scope>
    <source>
        <strain evidence="2 3">LV</strain>
        <tissue evidence="2">Single pupa</tissue>
    </source>
</reference>
<name>A0ABQ7QVK0_PLUXY</name>
<accession>A0ABQ7QVK0</accession>
<protein>
    <submittedName>
        <fullName evidence="2">Uncharacterized protein</fullName>
    </submittedName>
</protein>
<evidence type="ECO:0000313" key="3">
    <source>
        <dbReference type="Proteomes" id="UP000823941"/>
    </source>
</evidence>
<dbReference type="Proteomes" id="UP000823941">
    <property type="component" value="Chromosome 7"/>
</dbReference>
<sequence>MLLWESPINMAYFEPELKLFIVSEITLNDKRWLAILVRQAELDGNQMVPMQCRRAVCAVCALQSGGRAGNRLTRVHCWCAVCSVCALLFALYARCCLRCMRAAVCAVCALLFALYARCGLVVAQATA</sequence>
<proteinExistence type="predicted"/>
<organism evidence="2 3">
    <name type="scientific">Plutella xylostella</name>
    <name type="common">Diamondback moth</name>
    <name type="synonym">Plutella maculipennis</name>
    <dbReference type="NCBI Taxonomy" id="51655"/>
    <lineage>
        <taxon>Eukaryota</taxon>
        <taxon>Metazoa</taxon>
        <taxon>Ecdysozoa</taxon>
        <taxon>Arthropoda</taxon>
        <taxon>Hexapoda</taxon>
        <taxon>Insecta</taxon>
        <taxon>Pterygota</taxon>
        <taxon>Neoptera</taxon>
        <taxon>Endopterygota</taxon>
        <taxon>Lepidoptera</taxon>
        <taxon>Glossata</taxon>
        <taxon>Ditrysia</taxon>
        <taxon>Yponomeutoidea</taxon>
        <taxon>Plutellidae</taxon>
        <taxon>Plutella</taxon>
    </lineage>
</organism>
<keyword evidence="1" id="KW-1133">Transmembrane helix</keyword>
<keyword evidence="3" id="KW-1185">Reference proteome</keyword>
<keyword evidence="1" id="KW-0812">Transmembrane</keyword>